<feature type="transmembrane region" description="Helical" evidence="7">
    <location>
        <begin position="103"/>
        <end position="126"/>
    </location>
</feature>
<keyword evidence="6 7" id="KW-0012">Acyltransferase</keyword>
<evidence type="ECO:0000256" key="2">
    <source>
        <dbReference type="ARBA" id="ARBA00022679"/>
    </source>
</evidence>
<dbReference type="PROSITE" id="PS50216">
    <property type="entry name" value="DHHC"/>
    <property type="match status" value="1"/>
</dbReference>
<reference evidence="9" key="1">
    <citation type="submission" date="2020-06" db="EMBL/GenBank/DDBJ databases">
        <title>Draft genome of Bugula neritina, a colonial animal packing powerful symbionts and potential medicines.</title>
        <authorList>
            <person name="Rayko M."/>
        </authorList>
    </citation>
    <scope>NUCLEOTIDE SEQUENCE [LARGE SCALE GENOMIC DNA]</scope>
    <source>
        <strain evidence="9">Kwan_BN1</strain>
    </source>
</reference>
<evidence type="ECO:0000256" key="1">
    <source>
        <dbReference type="ARBA" id="ARBA00004141"/>
    </source>
</evidence>
<keyword evidence="2 7" id="KW-0808">Transferase</keyword>
<keyword evidence="5 7" id="KW-0472">Membrane</keyword>
<comment type="subcellular location">
    <subcellularLocation>
        <location evidence="1">Membrane</location>
        <topology evidence="1">Multi-pass membrane protein</topology>
    </subcellularLocation>
</comment>
<organism evidence="9 10">
    <name type="scientific">Bugula neritina</name>
    <name type="common">Brown bryozoan</name>
    <name type="synonym">Sertularia neritina</name>
    <dbReference type="NCBI Taxonomy" id="10212"/>
    <lineage>
        <taxon>Eukaryota</taxon>
        <taxon>Metazoa</taxon>
        <taxon>Spiralia</taxon>
        <taxon>Lophotrochozoa</taxon>
        <taxon>Bryozoa</taxon>
        <taxon>Gymnolaemata</taxon>
        <taxon>Cheilostomatida</taxon>
        <taxon>Flustrina</taxon>
        <taxon>Buguloidea</taxon>
        <taxon>Bugulidae</taxon>
        <taxon>Bugula</taxon>
    </lineage>
</organism>
<feature type="domain" description="Palmitoyltransferase DHHC" evidence="8">
    <location>
        <begin position="52"/>
        <end position="188"/>
    </location>
</feature>
<keyword evidence="4 7" id="KW-1133">Transmembrane helix</keyword>
<gene>
    <name evidence="9" type="ORF">EB796_008743</name>
</gene>
<evidence type="ECO:0000256" key="6">
    <source>
        <dbReference type="ARBA" id="ARBA00023315"/>
    </source>
</evidence>
<evidence type="ECO:0000256" key="7">
    <source>
        <dbReference type="RuleBase" id="RU079119"/>
    </source>
</evidence>
<comment type="domain">
    <text evidence="7">The DHHC domain is required for palmitoyltransferase activity.</text>
</comment>
<accession>A0A7J7K402</accession>
<dbReference type="GO" id="GO:0019706">
    <property type="term" value="F:protein-cysteine S-palmitoyltransferase activity"/>
    <property type="evidence" value="ECO:0007669"/>
    <property type="project" value="UniProtKB-EC"/>
</dbReference>
<feature type="transmembrane region" description="Helical" evidence="7">
    <location>
        <begin position="12"/>
        <end position="29"/>
    </location>
</feature>
<dbReference type="OrthoDB" id="331948at2759"/>
<dbReference type="InterPro" id="IPR001594">
    <property type="entry name" value="Palmitoyltrfase_DHHC"/>
</dbReference>
<keyword evidence="10" id="KW-1185">Reference proteome</keyword>
<dbReference type="AlphaFoldDB" id="A0A7J7K402"/>
<dbReference type="EMBL" id="VXIV02001465">
    <property type="protein sequence ID" value="KAF6032947.1"/>
    <property type="molecule type" value="Genomic_DNA"/>
</dbReference>
<dbReference type="EC" id="2.3.1.225" evidence="7"/>
<keyword evidence="3 7" id="KW-0812">Transmembrane</keyword>
<proteinExistence type="inferred from homology"/>
<sequence length="361" mass="41660">MFWPIDADGGITNLAIFLTWVFLVFYHHYRASAIGPGFVPLKWKPRNPKDCDKLQFCLTCQGYKAPRSHHCRKCNRCVMKMDHHCPWINVCCGHMNHASFTYFLFFAPVGCIHAFYILAMSLYYGFNIRWYIQFGDGTEPRVIFSLYTLIGSMFAIGLAFGIIISVGILLIVQTKAIWRNRTGIEDWIEQKSTYRDRDDDFVYPYDLGVRRNISQVLFTSNGWPKSNGFYWDVKEGCTQFDLTIEQKLQKADKKARSLEYVGIKNYSGSFFPITHGPCVCCCFPWSDEPRVPIAPGDRISVTRWRKRWLYGDKIFSQSKMVFHQCVVGDNSVPRERGWFPKHCVASVAENNGSGDGKCKKN</sequence>
<dbReference type="PANTHER" id="PTHR12246">
    <property type="entry name" value="PALMITOYLTRANSFERASE ZDHHC16"/>
    <property type="match status" value="1"/>
</dbReference>
<comment type="caution">
    <text evidence="9">The sequence shown here is derived from an EMBL/GenBank/DDBJ whole genome shotgun (WGS) entry which is preliminary data.</text>
</comment>
<evidence type="ECO:0000256" key="4">
    <source>
        <dbReference type="ARBA" id="ARBA00022989"/>
    </source>
</evidence>
<evidence type="ECO:0000313" key="10">
    <source>
        <dbReference type="Proteomes" id="UP000593567"/>
    </source>
</evidence>
<dbReference type="GO" id="GO:0016020">
    <property type="term" value="C:membrane"/>
    <property type="evidence" value="ECO:0007669"/>
    <property type="project" value="UniProtKB-SubCell"/>
</dbReference>
<dbReference type="InterPro" id="IPR039859">
    <property type="entry name" value="PFA4/ZDH16/20/ERF2-like"/>
</dbReference>
<comment type="catalytic activity">
    <reaction evidence="7">
        <text>L-cysteinyl-[protein] + hexadecanoyl-CoA = S-hexadecanoyl-L-cysteinyl-[protein] + CoA</text>
        <dbReference type="Rhea" id="RHEA:36683"/>
        <dbReference type="Rhea" id="RHEA-COMP:10131"/>
        <dbReference type="Rhea" id="RHEA-COMP:11032"/>
        <dbReference type="ChEBI" id="CHEBI:29950"/>
        <dbReference type="ChEBI" id="CHEBI:57287"/>
        <dbReference type="ChEBI" id="CHEBI:57379"/>
        <dbReference type="ChEBI" id="CHEBI:74151"/>
        <dbReference type="EC" id="2.3.1.225"/>
    </reaction>
</comment>
<protein>
    <recommendedName>
        <fullName evidence="7">Palmitoyltransferase</fullName>
        <ecNumber evidence="7">2.3.1.225</ecNumber>
    </recommendedName>
</protein>
<dbReference type="Pfam" id="PF01529">
    <property type="entry name" value="DHHC"/>
    <property type="match status" value="1"/>
</dbReference>
<feature type="transmembrane region" description="Helical" evidence="7">
    <location>
        <begin position="146"/>
        <end position="172"/>
    </location>
</feature>
<comment type="similarity">
    <text evidence="7">Belongs to the DHHC palmitoyltransferase family.</text>
</comment>
<evidence type="ECO:0000313" key="9">
    <source>
        <dbReference type="EMBL" id="KAF6032947.1"/>
    </source>
</evidence>
<evidence type="ECO:0000256" key="3">
    <source>
        <dbReference type="ARBA" id="ARBA00022692"/>
    </source>
</evidence>
<name>A0A7J7K402_BUGNE</name>
<evidence type="ECO:0000259" key="8">
    <source>
        <dbReference type="Pfam" id="PF01529"/>
    </source>
</evidence>
<evidence type="ECO:0000256" key="5">
    <source>
        <dbReference type="ARBA" id="ARBA00023136"/>
    </source>
</evidence>
<dbReference type="Proteomes" id="UP000593567">
    <property type="component" value="Unassembled WGS sequence"/>
</dbReference>